<dbReference type="Gene3D" id="3.30.1330.80">
    <property type="entry name" value="Hypothetical protein, similar to alpha- acetolactate decarboxylase, domain 2"/>
    <property type="match status" value="1"/>
</dbReference>
<dbReference type="PANTHER" id="PTHR34988">
    <property type="entry name" value="PROTEIN, PUTATIVE-RELATED"/>
    <property type="match status" value="1"/>
</dbReference>
<evidence type="ECO:0000313" key="3">
    <source>
        <dbReference type="Proteomes" id="UP000035352"/>
    </source>
</evidence>
<dbReference type="OrthoDB" id="7593450at2"/>
<dbReference type="InterPro" id="IPR011990">
    <property type="entry name" value="TPR-like_helical_dom_sf"/>
</dbReference>
<dbReference type="PROSITE" id="PS51742">
    <property type="entry name" value="PPC"/>
    <property type="match status" value="1"/>
</dbReference>
<name>A0A0G3BLP1_9BURK</name>
<keyword evidence="3" id="KW-1185">Reference proteome</keyword>
<dbReference type="Pfam" id="PF03479">
    <property type="entry name" value="PCC"/>
    <property type="match status" value="1"/>
</dbReference>
<dbReference type="CDD" id="cd11378">
    <property type="entry name" value="DUF296"/>
    <property type="match status" value="1"/>
</dbReference>
<dbReference type="SUPFAM" id="SSF117856">
    <property type="entry name" value="AF0104/ALDC/Ptd012-like"/>
    <property type="match status" value="1"/>
</dbReference>
<dbReference type="Proteomes" id="UP000035352">
    <property type="component" value="Chromosome"/>
</dbReference>
<dbReference type="AlphaFoldDB" id="A0A0G3BLP1"/>
<organism evidence="2 3">
    <name type="scientific">Caldimonas brevitalea</name>
    <dbReference type="NCBI Taxonomy" id="413882"/>
    <lineage>
        <taxon>Bacteria</taxon>
        <taxon>Pseudomonadati</taxon>
        <taxon>Pseudomonadota</taxon>
        <taxon>Betaproteobacteria</taxon>
        <taxon>Burkholderiales</taxon>
        <taxon>Sphaerotilaceae</taxon>
        <taxon>Caldimonas</taxon>
    </lineage>
</organism>
<dbReference type="PANTHER" id="PTHR34988:SF1">
    <property type="entry name" value="DNA-BINDING PROTEIN"/>
    <property type="match status" value="1"/>
</dbReference>
<dbReference type="Gene3D" id="1.25.40.10">
    <property type="entry name" value="Tetratricopeptide repeat domain"/>
    <property type="match status" value="1"/>
</dbReference>
<reference evidence="2 3" key="1">
    <citation type="submission" date="2015-05" db="EMBL/GenBank/DDBJ databases">
        <authorList>
            <person name="Tang B."/>
            <person name="Yu Y."/>
        </authorList>
    </citation>
    <scope>NUCLEOTIDE SEQUENCE [LARGE SCALE GENOMIC DNA]</scope>
    <source>
        <strain evidence="2 3">DSM 7029</strain>
    </source>
</reference>
<evidence type="ECO:0000259" key="1">
    <source>
        <dbReference type="PROSITE" id="PS51742"/>
    </source>
</evidence>
<dbReference type="Gene3D" id="1.20.58.320">
    <property type="entry name" value="TPR-like"/>
    <property type="match status" value="1"/>
</dbReference>
<dbReference type="SUPFAM" id="SSF48452">
    <property type="entry name" value="TPR-like"/>
    <property type="match status" value="1"/>
</dbReference>
<feature type="domain" description="PPC" evidence="1">
    <location>
        <begin position="1"/>
        <end position="129"/>
    </location>
</feature>
<dbReference type="EMBL" id="CP011371">
    <property type="protein sequence ID" value="AKJ30312.1"/>
    <property type="molecule type" value="Genomic_DNA"/>
</dbReference>
<dbReference type="PATRIC" id="fig|413882.6.peg.3783"/>
<dbReference type="KEGG" id="pbh:AAW51_3621"/>
<evidence type="ECO:0000313" key="2">
    <source>
        <dbReference type="EMBL" id="AKJ30312.1"/>
    </source>
</evidence>
<sequence>MYTLPLRLPPGADLRAALERHAHDHDLSAAQVVGGVGSLSEAQVRYAGAATPTGLSGPFELLGLSGTLSPQGAHLHLTLADAQGRVIGGHLCAGCTVRTTVEVLLLVLPEHRYHREPDAATGYLELVLRPGAEAQEVLDFWFDRPDGPEHGAPRSLWFRKDAAVDAEIARRFGPRVEAALAGGLRDWEATPEGTLARLLLLDQFTRNIYRDTPRAFAGDAQALALARRLVRTGDHLGLPPLQRWFAYMPFEHAEDLEAQDESVRLFSALAETAGLPPDALDYAHRHREVVLRFGRFPHRNEVLGRASSEAELAFLRQPGSRF</sequence>
<proteinExistence type="predicted"/>
<gene>
    <name evidence="2" type="ORF">AAW51_3621</name>
</gene>
<dbReference type="STRING" id="413882.AAW51_3621"/>
<dbReference type="Pfam" id="PF06041">
    <property type="entry name" value="DUF924"/>
    <property type="match status" value="1"/>
</dbReference>
<protein>
    <submittedName>
        <fullName evidence="2">Membrane protein</fullName>
    </submittedName>
</protein>
<dbReference type="InterPro" id="IPR010323">
    <property type="entry name" value="DUF924"/>
</dbReference>
<accession>A0A0G3BLP1</accession>
<dbReference type="InterPro" id="IPR005175">
    <property type="entry name" value="PPC_dom"/>
</dbReference>